<proteinExistence type="predicted"/>
<name>A0ACC0D1F9_9PEZI</name>
<evidence type="ECO:0000313" key="1">
    <source>
        <dbReference type="EMBL" id="KAI6086531.1"/>
    </source>
</evidence>
<gene>
    <name evidence="1" type="ORF">F4821DRAFT_278552</name>
</gene>
<accession>A0ACC0D1F9</accession>
<protein>
    <submittedName>
        <fullName evidence="1">Uncharacterized protein</fullName>
    </submittedName>
</protein>
<dbReference type="Proteomes" id="UP001497680">
    <property type="component" value="Unassembled WGS sequence"/>
</dbReference>
<dbReference type="EMBL" id="MU394315">
    <property type="protein sequence ID" value="KAI6086531.1"/>
    <property type="molecule type" value="Genomic_DNA"/>
</dbReference>
<evidence type="ECO:0000313" key="2">
    <source>
        <dbReference type="Proteomes" id="UP001497680"/>
    </source>
</evidence>
<comment type="caution">
    <text evidence="1">The sequence shown here is derived from an EMBL/GenBank/DDBJ whole genome shotgun (WGS) entry which is preliminary data.</text>
</comment>
<keyword evidence="2" id="KW-1185">Reference proteome</keyword>
<organism evidence="1 2">
    <name type="scientific">Hypoxylon rubiginosum</name>
    <dbReference type="NCBI Taxonomy" id="110542"/>
    <lineage>
        <taxon>Eukaryota</taxon>
        <taxon>Fungi</taxon>
        <taxon>Dikarya</taxon>
        <taxon>Ascomycota</taxon>
        <taxon>Pezizomycotina</taxon>
        <taxon>Sordariomycetes</taxon>
        <taxon>Xylariomycetidae</taxon>
        <taxon>Xylariales</taxon>
        <taxon>Hypoxylaceae</taxon>
        <taxon>Hypoxylon</taxon>
    </lineage>
</organism>
<reference evidence="1 2" key="1">
    <citation type="journal article" date="2022" name="New Phytol.">
        <title>Ecological generalism drives hyperdiversity of secondary metabolite gene clusters in xylarialean endophytes.</title>
        <authorList>
            <person name="Franco M.E.E."/>
            <person name="Wisecaver J.H."/>
            <person name="Arnold A.E."/>
            <person name="Ju Y.M."/>
            <person name="Slot J.C."/>
            <person name="Ahrendt S."/>
            <person name="Moore L.P."/>
            <person name="Eastman K.E."/>
            <person name="Scott K."/>
            <person name="Konkel Z."/>
            <person name="Mondo S.J."/>
            <person name="Kuo A."/>
            <person name="Hayes R.D."/>
            <person name="Haridas S."/>
            <person name="Andreopoulos B."/>
            <person name="Riley R."/>
            <person name="LaButti K."/>
            <person name="Pangilinan J."/>
            <person name="Lipzen A."/>
            <person name="Amirebrahimi M."/>
            <person name="Yan J."/>
            <person name="Adam C."/>
            <person name="Keymanesh K."/>
            <person name="Ng V."/>
            <person name="Louie K."/>
            <person name="Northen T."/>
            <person name="Drula E."/>
            <person name="Henrissat B."/>
            <person name="Hsieh H.M."/>
            <person name="Youens-Clark K."/>
            <person name="Lutzoni F."/>
            <person name="Miadlikowska J."/>
            <person name="Eastwood D.C."/>
            <person name="Hamelin R.C."/>
            <person name="Grigoriev I.V."/>
            <person name="U'Ren J.M."/>
        </authorList>
    </citation>
    <scope>NUCLEOTIDE SEQUENCE [LARGE SCALE GENOMIC DNA]</scope>
    <source>
        <strain evidence="1 2">ER1909</strain>
    </source>
</reference>
<sequence length="261" mass="30468">MPLTRQVRTQIPMELQLQVWDVYMKSQPVVRHEFTTLKDMNETSLWYLASNESTHVYIDSIIKPEQSVNGLIYDKIDLPDVKLLRPPYTRSFIPELFVAHHPTEATRASIRVIFERDIFYFNCRRCSLMYKDWIGNGSVLYKWGALTHPTSDLLQAHDWIVNVQKLALLNPPPDDDFGVLTRMADLKTVYIVIKEVEGIYALEIAIRRFVEIETFKQYCTVPVDVENGERARDNLMNLFAKHDMKVEVKLMVDSGSYELQH</sequence>